<protein>
    <submittedName>
        <fullName evidence="1">Uncharacterized protein</fullName>
    </submittedName>
</protein>
<dbReference type="Proteomes" id="UP001184828">
    <property type="component" value="Unassembled WGS sequence"/>
</dbReference>
<dbReference type="EMBL" id="JAVDQZ010000005">
    <property type="protein sequence ID" value="MDR6427455.1"/>
    <property type="molecule type" value="Genomic_DNA"/>
</dbReference>
<evidence type="ECO:0000313" key="2">
    <source>
        <dbReference type="Proteomes" id="UP001184828"/>
    </source>
</evidence>
<gene>
    <name evidence="1" type="ORF">J2738_003610</name>
</gene>
<comment type="caution">
    <text evidence="1">The sequence shown here is derived from an EMBL/GenBank/DDBJ whole genome shotgun (WGS) entry which is preliminary data.</text>
</comment>
<accession>A0AAE3Y0U8</accession>
<dbReference type="RefSeq" id="WP_309928379.1">
    <property type="nucleotide sequence ID" value="NZ_JAVDQZ010000005.1"/>
</dbReference>
<sequence>MMDESTALTPAWREAHRFAVRAAIPVEVRVLDGSGALLTA</sequence>
<proteinExistence type="predicted"/>
<organism evidence="1 2">
    <name type="scientific">Variovorax paradoxus</name>
    <dbReference type="NCBI Taxonomy" id="34073"/>
    <lineage>
        <taxon>Bacteria</taxon>
        <taxon>Pseudomonadati</taxon>
        <taxon>Pseudomonadota</taxon>
        <taxon>Betaproteobacteria</taxon>
        <taxon>Burkholderiales</taxon>
        <taxon>Comamonadaceae</taxon>
        <taxon>Variovorax</taxon>
    </lineage>
</organism>
<dbReference type="AlphaFoldDB" id="A0AAE3Y0U8"/>
<reference evidence="1" key="1">
    <citation type="submission" date="2023-07" db="EMBL/GenBank/DDBJ databases">
        <title>Sorghum-associated microbial communities from plants grown in Nebraska, USA.</title>
        <authorList>
            <person name="Schachtman D."/>
        </authorList>
    </citation>
    <scope>NUCLEOTIDE SEQUENCE</scope>
    <source>
        <strain evidence="1">DS2114</strain>
    </source>
</reference>
<evidence type="ECO:0000313" key="1">
    <source>
        <dbReference type="EMBL" id="MDR6427455.1"/>
    </source>
</evidence>
<name>A0AAE3Y0U8_VARPD</name>